<name>A0A2G5S9E2_9PELO</name>
<dbReference type="Gene3D" id="3.30.200.20">
    <property type="entry name" value="Phosphorylase Kinase, domain 1"/>
    <property type="match status" value="1"/>
</dbReference>
<keyword evidence="3" id="KW-0547">Nucleotide-binding</keyword>
<dbReference type="Proteomes" id="UP000230233">
    <property type="component" value="Unassembled WGS sequence"/>
</dbReference>
<protein>
    <recommendedName>
        <fullName evidence="7">Protein kinase domain-containing protein</fullName>
    </recommendedName>
</protein>
<evidence type="ECO:0000256" key="3">
    <source>
        <dbReference type="ARBA" id="ARBA00022741"/>
    </source>
</evidence>
<comment type="caution">
    <text evidence="8">The sequence shown here is derived from an EMBL/GenBank/DDBJ whole genome shotgun (WGS) entry which is preliminary data.</text>
</comment>
<keyword evidence="4" id="KW-0418">Kinase</keyword>
<comment type="similarity">
    <text evidence="6">Belongs to the protein kinase superfamily. CMGC Ser/Thr protein kinase family. Lammer subfamily.</text>
</comment>
<evidence type="ECO:0000256" key="4">
    <source>
        <dbReference type="ARBA" id="ARBA00022777"/>
    </source>
</evidence>
<dbReference type="InterPro" id="IPR011009">
    <property type="entry name" value="Kinase-like_dom_sf"/>
</dbReference>
<proteinExistence type="inferred from homology"/>
<dbReference type="GO" id="GO:0005634">
    <property type="term" value="C:nucleus"/>
    <property type="evidence" value="ECO:0007669"/>
    <property type="project" value="TreeGrafter"/>
</dbReference>
<dbReference type="PANTHER" id="PTHR45646:SF8">
    <property type="entry name" value="PROTEIN KINASE DOMAIN-CONTAINING PROTEIN"/>
    <property type="match status" value="1"/>
</dbReference>
<evidence type="ECO:0000259" key="7">
    <source>
        <dbReference type="PROSITE" id="PS50011"/>
    </source>
</evidence>
<evidence type="ECO:0000256" key="5">
    <source>
        <dbReference type="ARBA" id="ARBA00022840"/>
    </source>
</evidence>
<evidence type="ECO:0000313" key="8">
    <source>
        <dbReference type="EMBL" id="PIC11511.1"/>
    </source>
</evidence>
<dbReference type="OrthoDB" id="5979581at2759"/>
<dbReference type="SUPFAM" id="SSF56112">
    <property type="entry name" value="Protein kinase-like (PK-like)"/>
    <property type="match status" value="1"/>
</dbReference>
<dbReference type="AlphaFoldDB" id="A0A2G5S9E2"/>
<keyword evidence="1" id="KW-0723">Serine/threonine-protein kinase</keyword>
<dbReference type="GO" id="GO:0043484">
    <property type="term" value="P:regulation of RNA splicing"/>
    <property type="evidence" value="ECO:0007669"/>
    <property type="project" value="TreeGrafter"/>
</dbReference>
<evidence type="ECO:0000256" key="6">
    <source>
        <dbReference type="ARBA" id="ARBA00037966"/>
    </source>
</evidence>
<evidence type="ECO:0000256" key="2">
    <source>
        <dbReference type="ARBA" id="ARBA00022679"/>
    </source>
</evidence>
<accession>A0A2G5S9E2</accession>
<gene>
    <name evidence="8" type="ORF">B9Z55_029034</name>
</gene>
<evidence type="ECO:0000256" key="1">
    <source>
        <dbReference type="ARBA" id="ARBA00022527"/>
    </source>
</evidence>
<evidence type="ECO:0000313" key="9">
    <source>
        <dbReference type="Proteomes" id="UP000230233"/>
    </source>
</evidence>
<dbReference type="InterPro" id="IPR000719">
    <property type="entry name" value="Prot_kinase_dom"/>
</dbReference>
<dbReference type="Gene3D" id="1.10.510.10">
    <property type="entry name" value="Transferase(Phosphotransferase) domain 1"/>
    <property type="match status" value="1"/>
</dbReference>
<dbReference type="GO" id="GO:0004674">
    <property type="term" value="F:protein serine/threonine kinase activity"/>
    <property type="evidence" value="ECO:0007669"/>
    <property type="project" value="UniProtKB-KW"/>
</dbReference>
<dbReference type="InterPro" id="IPR051175">
    <property type="entry name" value="CLK_kinases"/>
</dbReference>
<keyword evidence="2" id="KW-0808">Transferase</keyword>
<dbReference type="PANTHER" id="PTHR45646">
    <property type="entry name" value="SERINE/THREONINE-PROTEIN KINASE DOA-RELATED"/>
    <property type="match status" value="1"/>
</dbReference>
<dbReference type="SMART" id="SM00220">
    <property type="entry name" value="S_TKc"/>
    <property type="match status" value="1"/>
</dbReference>
<organism evidence="8 9">
    <name type="scientific">Caenorhabditis nigoni</name>
    <dbReference type="NCBI Taxonomy" id="1611254"/>
    <lineage>
        <taxon>Eukaryota</taxon>
        <taxon>Metazoa</taxon>
        <taxon>Ecdysozoa</taxon>
        <taxon>Nematoda</taxon>
        <taxon>Chromadorea</taxon>
        <taxon>Rhabditida</taxon>
        <taxon>Rhabditina</taxon>
        <taxon>Rhabditomorpha</taxon>
        <taxon>Rhabditoidea</taxon>
        <taxon>Rhabditidae</taxon>
        <taxon>Peloderinae</taxon>
        <taxon>Caenorhabditis</taxon>
    </lineage>
</organism>
<keyword evidence="5" id="KW-0067">ATP-binding</keyword>
<sequence>MQRPLVAPKRNTLPYADSLEAAMQQGGQQSPGYDYEPVDLDKKAHPAVLKLRTLEEYKVRGVFGVGGFGVVYRIRDQNGQQFAAKVISTRPYTTQREMKRSVKSERIHTITYCYWHSVGILKNPPPGYTDEVIIIEACGPSINEIMKKARRETGNTKLCSFSMDNIRRIGKQIGDAMLHLEKLEIFHLDLKTSNVAFTSNFKYELDLNLTRPTITMSDFGIKVIDYGHSLTHSEPGSLEQVKLVQPQNMRAPEVFMGLPYNKKSDVWSFACLICELYIGGVPFNSRGGVTPVELQQSQFELMISRMNASIPIEMLEESKQGGKCNLNFDFLDDRKEADNRYYLMKFLREDTDLPLFEFLKFALIFDPSKRPSFEEVLNHPFLTNF</sequence>
<reference evidence="9" key="1">
    <citation type="submission" date="2017-10" db="EMBL/GenBank/DDBJ databases">
        <title>Rapid genome shrinkage in a self-fertile nematode reveals novel sperm competition proteins.</title>
        <authorList>
            <person name="Yin D."/>
            <person name="Schwarz E.M."/>
            <person name="Thomas C.G."/>
            <person name="Felde R.L."/>
            <person name="Korf I.F."/>
            <person name="Cutter A.D."/>
            <person name="Schartner C.M."/>
            <person name="Ralston E.J."/>
            <person name="Meyer B.J."/>
            <person name="Haag E.S."/>
        </authorList>
    </citation>
    <scope>NUCLEOTIDE SEQUENCE [LARGE SCALE GENOMIC DNA]</scope>
    <source>
        <strain evidence="9">JU1422</strain>
    </source>
</reference>
<dbReference type="GO" id="GO:0005524">
    <property type="term" value="F:ATP binding"/>
    <property type="evidence" value="ECO:0007669"/>
    <property type="project" value="UniProtKB-KW"/>
</dbReference>
<dbReference type="PROSITE" id="PS50011">
    <property type="entry name" value="PROTEIN_KINASE_DOM"/>
    <property type="match status" value="1"/>
</dbReference>
<feature type="domain" description="Protein kinase" evidence="7">
    <location>
        <begin position="57"/>
        <end position="382"/>
    </location>
</feature>
<keyword evidence="9" id="KW-1185">Reference proteome</keyword>
<dbReference type="EMBL" id="PDUG01000076">
    <property type="protein sequence ID" value="PIC11511.1"/>
    <property type="molecule type" value="Genomic_DNA"/>
</dbReference>
<dbReference type="Pfam" id="PF00069">
    <property type="entry name" value="Pkinase"/>
    <property type="match status" value="1"/>
</dbReference>